<sequence length="68" mass="7759">MQNYLCQDDASPCRHLQGQDRDRVQLDEYGGQKMDAQVVEASLRTTGINQQDLESDPALHRRSRGELD</sequence>
<dbReference type="EMBL" id="JAGFBS010000022">
    <property type="protein sequence ID" value="KAG6373287.1"/>
    <property type="molecule type" value="Genomic_DNA"/>
</dbReference>
<protein>
    <submittedName>
        <fullName evidence="2">Uncharacterized protein</fullName>
    </submittedName>
</protein>
<dbReference type="AlphaFoldDB" id="A0A8I2YK85"/>
<comment type="caution">
    <text evidence="2">The sequence shown here is derived from an EMBL/GenBank/DDBJ whole genome shotgun (WGS) entry which is preliminary data.</text>
</comment>
<feature type="region of interest" description="Disordered" evidence="1">
    <location>
        <begin position="45"/>
        <end position="68"/>
    </location>
</feature>
<accession>A0A8I2YK85</accession>
<gene>
    <name evidence="2" type="ORF">JVT61DRAFT_6412</name>
</gene>
<evidence type="ECO:0000256" key="1">
    <source>
        <dbReference type="SAM" id="MobiDB-lite"/>
    </source>
</evidence>
<dbReference type="OrthoDB" id="2150324at2759"/>
<proteinExistence type="predicted"/>
<evidence type="ECO:0000313" key="2">
    <source>
        <dbReference type="EMBL" id="KAG6373287.1"/>
    </source>
</evidence>
<organism evidence="2 3">
    <name type="scientific">Boletus reticuloceps</name>
    <dbReference type="NCBI Taxonomy" id="495285"/>
    <lineage>
        <taxon>Eukaryota</taxon>
        <taxon>Fungi</taxon>
        <taxon>Dikarya</taxon>
        <taxon>Basidiomycota</taxon>
        <taxon>Agaricomycotina</taxon>
        <taxon>Agaricomycetes</taxon>
        <taxon>Agaricomycetidae</taxon>
        <taxon>Boletales</taxon>
        <taxon>Boletineae</taxon>
        <taxon>Boletaceae</taxon>
        <taxon>Boletoideae</taxon>
        <taxon>Boletus</taxon>
    </lineage>
</organism>
<reference evidence="2" key="1">
    <citation type="submission" date="2021-03" db="EMBL/GenBank/DDBJ databases">
        <title>Evolutionary innovations through gain and loss of genes in the ectomycorrhizal Boletales.</title>
        <authorList>
            <person name="Wu G."/>
            <person name="Miyauchi S."/>
            <person name="Morin E."/>
            <person name="Yang Z.-L."/>
            <person name="Xu J."/>
            <person name="Martin F.M."/>
        </authorList>
    </citation>
    <scope>NUCLEOTIDE SEQUENCE</scope>
    <source>
        <strain evidence="2">BR01</strain>
    </source>
</reference>
<keyword evidence="3" id="KW-1185">Reference proteome</keyword>
<dbReference type="Proteomes" id="UP000683000">
    <property type="component" value="Unassembled WGS sequence"/>
</dbReference>
<name>A0A8I2YK85_9AGAM</name>
<evidence type="ECO:0000313" key="3">
    <source>
        <dbReference type="Proteomes" id="UP000683000"/>
    </source>
</evidence>